<keyword evidence="1" id="KW-0456">Lyase</keyword>
<dbReference type="GO" id="GO:0016831">
    <property type="term" value="F:carboxy-lyase activity"/>
    <property type="evidence" value="ECO:0007669"/>
    <property type="project" value="InterPro"/>
</dbReference>
<dbReference type="Gene3D" id="3.20.20.140">
    <property type="entry name" value="Metal-dependent hydrolases"/>
    <property type="match status" value="1"/>
</dbReference>
<sequence length="290" mass="32188">MDIEQLEAIDVHVHVEIDTHGHLSLPDEFVEAASEHFGADAKRPTLDEIAEYYRQRRLAAVVFSVDIEYFSGHPALSNEEIAEGAAKHPDVLIPFASIDPHKGRVGARRLRRLVEDHGVRGLKFHPSIQDFAPNDGTADALLEVAQEYGIPALFHTGQTGIGANMRGGGGIRLGLSNPILLDDVAVKFPDLTIIMAHPSFPWQDEALAVATHKPNVYIDLSGWSPKYFPPQLVRYANSLLQDKVLFGSDYPLITPGRWLADFEKLDMKPQVRPKILKDNAVRVLKLEDKA</sequence>
<dbReference type="PANTHER" id="PTHR21240:SF19">
    <property type="entry name" value="CATALYTIC_ HYDROLASE"/>
    <property type="match status" value="1"/>
</dbReference>
<dbReference type="CDD" id="cd01292">
    <property type="entry name" value="metallo-dependent_hydrolases"/>
    <property type="match status" value="1"/>
</dbReference>
<dbReference type="STRING" id="115433.SAMN05421835_107302"/>
<dbReference type="PANTHER" id="PTHR21240">
    <property type="entry name" value="2-AMINO-3-CARBOXYLMUCONATE-6-SEMIALDEHYDE DECARBOXYLASE"/>
    <property type="match status" value="1"/>
</dbReference>
<accession>A0A1I3TG16</accession>
<dbReference type="AlphaFoldDB" id="A0A1I3TG16"/>
<dbReference type="OrthoDB" id="1407586at2"/>
<dbReference type="InterPro" id="IPR032465">
    <property type="entry name" value="ACMSD"/>
</dbReference>
<dbReference type="Pfam" id="PF04909">
    <property type="entry name" value="Amidohydro_2"/>
    <property type="match status" value="1"/>
</dbReference>
<feature type="domain" description="Amidohydrolase-related" evidence="2">
    <location>
        <begin position="17"/>
        <end position="286"/>
    </location>
</feature>
<reference evidence="3 4" key="1">
    <citation type="submission" date="2016-10" db="EMBL/GenBank/DDBJ databases">
        <authorList>
            <person name="de Groot N.N."/>
        </authorList>
    </citation>
    <scope>NUCLEOTIDE SEQUENCE [LARGE SCALE GENOMIC DNA]</scope>
    <source>
        <strain evidence="3 4">DSM 44468</strain>
    </source>
</reference>
<organism evidence="3 4">
    <name type="scientific">Amycolatopsis sacchari</name>
    <dbReference type="NCBI Taxonomy" id="115433"/>
    <lineage>
        <taxon>Bacteria</taxon>
        <taxon>Bacillati</taxon>
        <taxon>Actinomycetota</taxon>
        <taxon>Actinomycetes</taxon>
        <taxon>Pseudonocardiales</taxon>
        <taxon>Pseudonocardiaceae</taxon>
        <taxon>Amycolatopsis</taxon>
    </lineage>
</organism>
<evidence type="ECO:0000313" key="4">
    <source>
        <dbReference type="Proteomes" id="UP000199025"/>
    </source>
</evidence>
<name>A0A1I3TG16_9PSEU</name>
<gene>
    <name evidence="3" type="ORF">SAMN05421835_107302</name>
</gene>
<dbReference type="RefSeq" id="WP_091507706.1">
    <property type="nucleotide sequence ID" value="NZ_FORP01000007.1"/>
</dbReference>
<dbReference type="InterPro" id="IPR032466">
    <property type="entry name" value="Metal_Hydrolase"/>
</dbReference>
<dbReference type="Proteomes" id="UP000199025">
    <property type="component" value="Unassembled WGS sequence"/>
</dbReference>
<keyword evidence="4" id="KW-1185">Reference proteome</keyword>
<proteinExistence type="predicted"/>
<evidence type="ECO:0000256" key="1">
    <source>
        <dbReference type="ARBA" id="ARBA00023239"/>
    </source>
</evidence>
<protein>
    <recommendedName>
        <fullName evidence="2">Amidohydrolase-related domain-containing protein</fullName>
    </recommendedName>
</protein>
<dbReference type="GO" id="GO:0016787">
    <property type="term" value="F:hydrolase activity"/>
    <property type="evidence" value="ECO:0007669"/>
    <property type="project" value="InterPro"/>
</dbReference>
<dbReference type="EMBL" id="FORP01000007">
    <property type="protein sequence ID" value="SFJ69855.1"/>
    <property type="molecule type" value="Genomic_DNA"/>
</dbReference>
<dbReference type="SUPFAM" id="SSF51556">
    <property type="entry name" value="Metallo-dependent hydrolases"/>
    <property type="match status" value="1"/>
</dbReference>
<dbReference type="InterPro" id="IPR006680">
    <property type="entry name" value="Amidohydro-rel"/>
</dbReference>
<evidence type="ECO:0000313" key="3">
    <source>
        <dbReference type="EMBL" id="SFJ69855.1"/>
    </source>
</evidence>
<evidence type="ECO:0000259" key="2">
    <source>
        <dbReference type="Pfam" id="PF04909"/>
    </source>
</evidence>